<feature type="chain" id="PRO_5020854659" description="Outer membrane beta-barrel porin/alpha-amylase" evidence="1">
    <location>
        <begin position="35"/>
        <end position="347"/>
    </location>
</feature>
<gene>
    <name evidence="2" type="ORF">EV666_107116</name>
</gene>
<comment type="caution">
    <text evidence="2">The sequence shown here is derived from an EMBL/GenBank/DDBJ whole genome shotgun (WGS) entry which is preliminary data.</text>
</comment>
<dbReference type="AlphaFoldDB" id="A0A4R2GSA1"/>
<organism evidence="2 3">
    <name type="scientific">Camelimonas lactis</name>
    <dbReference type="NCBI Taxonomy" id="659006"/>
    <lineage>
        <taxon>Bacteria</taxon>
        <taxon>Pseudomonadati</taxon>
        <taxon>Pseudomonadota</taxon>
        <taxon>Alphaproteobacteria</taxon>
        <taxon>Hyphomicrobiales</taxon>
        <taxon>Chelatococcaceae</taxon>
        <taxon>Camelimonas</taxon>
    </lineage>
</organism>
<keyword evidence="1" id="KW-0732">Signal</keyword>
<protein>
    <recommendedName>
        <fullName evidence="4">Outer membrane beta-barrel porin/alpha-amylase</fullName>
    </recommendedName>
</protein>
<dbReference type="Pfam" id="PF13557">
    <property type="entry name" value="Phenol_MetA_deg"/>
    <property type="match status" value="1"/>
</dbReference>
<dbReference type="InterPro" id="IPR025737">
    <property type="entry name" value="FApF"/>
</dbReference>
<reference evidence="2 3" key="1">
    <citation type="submission" date="2019-03" db="EMBL/GenBank/DDBJ databases">
        <title>Genomic Encyclopedia of Type Strains, Phase IV (KMG-IV): sequencing the most valuable type-strain genomes for metagenomic binning, comparative biology and taxonomic classification.</title>
        <authorList>
            <person name="Goeker M."/>
        </authorList>
    </citation>
    <scope>NUCLEOTIDE SEQUENCE [LARGE SCALE GENOMIC DNA]</scope>
    <source>
        <strain evidence="2 3">DSM 22958</strain>
    </source>
</reference>
<sequence>MAYRGKKPMKAHDKFLACALAYACISLAPSMAHATESGASLYVPGFKSAVAGITPPPGFYFEADGYSYSGRLSAGKTTQLGGAVLANVKVQARAGFLTATWVTPAEILGGNLGFAATLPLGDPRVSAGALVVAPRFGRVLGGKMRDSEFLVGDPVLTSFIGWRKGNFNWQIGASASIPSGSYRDDALSNLSFNRLIGDLYVAATWLDPKIGLEVSGSAGYEMNGRNYATQYTSGNAVHADLAVSQYLTKDLSIGFLAAHYQQVTRDSGAGNHLGSYRGRVTAIGGTIAYTLNVAGVPVSTRLKVLREVKVENRPRGAIALLTIALPLGAPAAPGGAPAATPAALHDD</sequence>
<evidence type="ECO:0000313" key="3">
    <source>
        <dbReference type="Proteomes" id="UP000294881"/>
    </source>
</evidence>
<keyword evidence="3" id="KW-1185">Reference proteome</keyword>
<evidence type="ECO:0008006" key="4">
    <source>
        <dbReference type="Google" id="ProtNLM"/>
    </source>
</evidence>
<dbReference type="EMBL" id="SLWL01000007">
    <property type="protein sequence ID" value="TCO13089.1"/>
    <property type="molecule type" value="Genomic_DNA"/>
</dbReference>
<name>A0A4R2GSA1_9HYPH</name>
<evidence type="ECO:0000256" key="1">
    <source>
        <dbReference type="SAM" id="SignalP"/>
    </source>
</evidence>
<evidence type="ECO:0000313" key="2">
    <source>
        <dbReference type="EMBL" id="TCO13089.1"/>
    </source>
</evidence>
<feature type="signal peptide" evidence="1">
    <location>
        <begin position="1"/>
        <end position="34"/>
    </location>
</feature>
<proteinExistence type="predicted"/>
<dbReference type="Proteomes" id="UP000294881">
    <property type="component" value="Unassembled WGS sequence"/>
</dbReference>
<accession>A0A4R2GSA1</accession>